<reference evidence="4" key="1">
    <citation type="submission" date="2017-09" db="EMBL/GenBank/DDBJ databases">
        <title>Depth-based differentiation of microbial function through sediment-hosted aquifers and enrichment of novel symbionts in the deep terrestrial subsurface.</title>
        <authorList>
            <person name="Probst A.J."/>
            <person name="Ladd B."/>
            <person name="Jarett J.K."/>
            <person name="Geller-Mcgrath D.E."/>
            <person name="Sieber C.M.K."/>
            <person name="Emerson J.B."/>
            <person name="Anantharaman K."/>
            <person name="Thomas B.C."/>
            <person name="Malmstrom R."/>
            <person name="Stieglmeier M."/>
            <person name="Klingl A."/>
            <person name="Woyke T."/>
            <person name="Ryan C.M."/>
            <person name="Banfield J.F."/>
        </authorList>
    </citation>
    <scope>NUCLEOTIDE SEQUENCE [LARGE SCALE GENOMIC DNA]</scope>
</reference>
<evidence type="ECO:0000313" key="4">
    <source>
        <dbReference type="Proteomes" id="UP000231382"/>
    </source>
</evidence>
<evidence type="ECO:0000313" key="3">
    <source>
        <dbReference type="EMBL" id="PIS07361.1"/>
    </source>
</evidence>
<evidence type="ECO:0000259" key="2">
    <source>
        <dbReference type="Pfam" id="PF02272"/>
    </source>
</evidence>
<dbReference type="InterPro" id="IPR038763">
    <property type="entry name" value="DHH_sf"/>
</dbReference>
<evidence type="ECO:0000259" key="1">
    <source>
        <dbReference type="Pfam" id="PF01368"/>
    </source>
</evidence>
<evidence type="ECO:0008006" key="5">
    <source>
        <dbReference type="Google" id="ProtNLM"/>
    </source>
</evidence>
<dbReference type="GO" id="GO:0003676">
    <property type="term" value="F:nucleic acid binding"/>
    <property type="evidence" value="ECO:0007669"/>
    <property type="project" value="InterPro"/>
</dbReference>
<dbReference type="InterPro" id="IPR051319">
    <property type="entry name" value="Oligoribo/pAp-PDE_c-di-AMP_PDE"/>
</dbReference>
<organism evidence="3 4">
    <name type="scientific">Candidatus Berkelbacteria bacterium CG10_big_fil_rev_8_21_14_0_10_43_13</name>
    <dbReference type="NCBI Taxonomy" id="1974514"/>
    <lineage>
        <taxon>Bacteria</taxon>
        <taxon>Candidatus Berkelbacteria</taxon>
    </lineage>
</organism>
<dbReference type="Pfam" id="PF01368">
    <property type="entry name" value="DHH"/>
    <property type="match status" value="1"/>
</dbReference>
<protein>
    <recommendedName>
        <fullName evidence="5">DDH domain-containing protein</fullName>
    </recommendedName>
</protein>
<accession>A0A2H0W5K8</accession>
<sequence>MELSPKQQVVEMLKTKQRILLLTHKNPDGDAIGSILALYLSLKKLGKDVVAVCNDPAPSVFEYLPQIKKISQNFSTGRDFVISLDVSQVKADKVMYKVVGDKLNIIVTPATGNFTKEMVTAADGSFNFEAVVVLDSTDLERIGSPYEKNPEIFYEIPVINLDHHAGNDQFGKINLVDMTATSTSEVLVSVLEALTGDPKFIDEDIATALLTGIITDTNSFQNNNTTPKSLTVAAQLVAFGARQQDIIKYIYKTKPLSTLRLWGRALSNLRDERGDHFVWTQIYKKDYLECGAAETESSGVIDELLKTAANVDFALLLTEKNGDVHGSLRSTNKNTDVAVIAKLFGGGGHAMAAAFQIDNSSLEKSSNMIISKIKEYQMTSQNKI</sequence>
<dbReference type="InterPro" id="IPR001667">
    <property type="entry name" value="DDH_dom"/>
</dbReference>
<dbReference type="InterPro" id="IPR003156">
    <property type="entry name" value="DHHA1_dom"/>
</dbReference>
<dbReference type="Gene3D" id="3.90.1640.10">
    <property type="entry name" value="inorganic pyrophosphatase (n-terminal core)"/>
    <property type="match status" value="2"/>
</dbReference>
<dbReference type="EMBL" id="PEZW01000027">
    <property type="protein sequence ID" value="PIS07361.1"/>
    <property type="molecule type" value="Genomic_DNA"/>
</dbReference>
<dbReference type="Gene3D" id="3.10.310.30">
    <property type="match status" value="1"/>
</dbReference>
<name>A0A2H0W5K8_9BACT</name>
<proteinExistence type="predicted"/>
<dbReference type="Pfam" id="PF02272">
    <property type="entry name" value="DHHA1"/>
    <property type="match status" value="1"/>
</dbReference>
<dbReference type="Proteomes" id="UP000231382">
    <property type="component" value="Unassembled WGS sequence"/>
</dbReference>
<feature type="domain" description="DHHA1" evidence="2">
    <location>
        <begin position="292"/>
        <end position="374"/>
    </location>
</feature>
<feature type="domain" description="DDH" evidence="1">
    <location>
        <begin position="18"/>
        <end position="213"/>
    </location>
</feature>
<dbReference type="PANTHER" id="PTHR47618">
    <property type="entry name" value="BIFUNCTIONAL OLIGORIBONUCLEASE AND PAP PHOSPHATASE NRNA"/>
    <property type="match status" value="1"/>
</dbReference>
<dbReference type="AlphaFoldDB" id="A0A2H0W5K8"/>
<gene>
    <name evidence="3" type="ORF">COT78_03950</name>
</gene>
<comment type="caution">
    <text evidence="3">The sequence shown here is derived from an EMBL/GenBank/DDBJ whole genome shotgun (WGS) entry which is preliminary data.</text>
</comment>
<dbReference type="SUPFAM" id="SSF64182">
    <property type="entry name" value="DHH phosphoesterases"/>
    <property type="match status" value="1"/>
</dbReference>
<dbReference type="PANTHER" id="PTHR47618:SF1">
    <property type="entry name" value="BIFUNCTIONAL OLIGORIBONUCLEASE AND PAP PHOSPHATASE NRNA"/>
    <property type="match status" value="1"/>
</dbReference>